<comment type="caution">
    <text evidence="2">The sequence shown here is derived from an EMBL/GenBank/DDBJ whole genome shotgun (WGS) entry which is preliminary data.</text>
</comment>
<protein>
    <submittedName>
        <fullName evidence="2">Uncharacterized protein (DUF58 family)</fullName>
    </submittedName>
</protein>
<dbReference type="EMBL" id="JAFBCV010000001">
    <property type="protein sequence ID" value="MBM7836975.1"/>
    <property type="molecule type" value="Genomic_DNA"/>
</dbReference>
<feature type="transmembrane region" description="Helical" evidence="1">
    <location>
        <begin position="88"/>
        <end position="114"/>
    </location>
</feature>
<feature type="transmembrane region" description="Helical" evidence="1">
    <location>
        <begin position="36"/>
        <end position="54"/>
    </location>
</feature>
<evidence type="ECO:0000256" key="1">
    <source>
        <dbReference type="SAM" id="Phobius"/>
    </source>
</evidence>
<name>A0ABS2SP11_9BACI</name>
<evidence type="ECO:0000313" key="3">
    <source>
        <dbReference type="Proteomes" id="UP001179280"/>
    </source>
</evidence>
<proteinExistence type="predicted"/>
<keyword evidence="1" id="KW-0472">Membrane</keyword>
<keyword evidence="3" id="KW-1185">Reference proteome</keyword>
<organism evidence="2 3">
    <name type="scientific">Shouchella xiaoxiensis</name>
    <dbReference type="NCBI Taxonomy" id="766895"/>
    <lineage>
        <taxon>Bacteria</taxon>
        <taxon>Bacillati</taxon>
        <taxon>Bacillota</taxon>
        <taxon>Bacilli</taxon>
        <taxon>Bacillales</taxon>
        <taxon>Bacillaceae</taxon>
        <taxon>Shouchella</taxon>
    </lineage>
</organism>
<keyword evidence="1" id="KW-1133">Transmembrane helix</keyword>
<reference evidence="2" key="1">
    <citation type="submission" date="2021-01" db="EMBL/GenBank/DDBJ databases">
        <title>Genomic Encyclopedia of Type Strains, Phase IV (KMG-IV): sequencing the most valuable type-strain genomes for metagenomic binning, comparative biology and taxonomic classification.</title>
        <authorList>
            <person name="Goeker M."/>
        </authorList>
    </citation>
    <scope>NUCLEOTIDE SEQUENCE</scope>
    <source>
        <strain evidence="2">DSM 21943</strain>
    </source>
</reference>
<keyword evidence="1" id="KW-0812">Transmembrane</keyword>
<dbReference type="Proteomes" id="UP001179280">
    <property type="component" value="Unassembled WGS sequence"/>
</dbReference>
<accession>A0ABS2SP11</accession>
<dbReference type="RefSeq" id="WP_204463728.1">
    <property type="nucleotide sequence ID" value="NZ_JAFBCV010000001.1"/>
</dbReference>
<evidence type="ECO:0000313" key="2">
    <source>
        <dbReference type="EMBL" id="MBM7836975.1"/>
    </source>
</evidence>
<gene>
    <name evidence="2" type="ORF">JOC54_000206</name>
</gene>
<feature type="transmembrane region" description="Helical" evidence="1">
    <location>
        <begin position="6"/>
        <end position="29"/>
    </location>
</feature>
<sequence length="126" mass="14414">MEIVIVYGFMLLFIFSLSLLILLPAYLVLRKKKKRTIFYLFLIPIAMVLVSPSFSNKGQEIGAVHLEQQIEEHGHNVHLLNRNSGEGFMYSVVGIFVLFMSLPVTLAAGFYSFLRYRKKDEPISSL</sequence>